<dbReference type="RefSeq" id="WP_074891081.1">
    <property type="nucleotide sequence ID" value="NZ_FOXO01000032.1"/>
</dbReference>
<dbReference type="InterPro" id="IPR006083">
    <property type="entry name" value="PRK/URK"/>
</dbReference>
<dbReference type="SUPFAM" id="SSF52540">
    <property type="entry name" value="P-loop containing nucleoside triphosphate hydrolases"/>
    <property type="match status" value="1"/>
</dbReference>
<dbReference type="PANTHER" id="PTHR10285">
    <property type="entry name" value="URIDINE KINASE"/>
    <property type="match status" value="1"/>
</dbReference>
<dbReference type="AlphaFoldDB" id="A0A1I5XGN1"/>
<name>A0A1I5XGN1_9FIRM</name>
<reference evidence="3" key="1">
    <citation type="submission" date="2016-10" db="EMBL/GenBank/DDBJ databases">
        <authorList>
            <person name="Varghese N."/>
            <person name="Submissions S."/>
        </authorList>
    </citation>
    <scope>NUCLEOTIDE SEQUENCE [LARGE SCALE GENOMIC DNA]</scope>
    <source>
        <strain evidence="3">P18</strain>
    </source>
</reference>
<sequence length="248" mass="28078">MEYNVNINGIDVDAAYSDETIEEIVKPLLKHMADLHDSEKRRILVMLAAPPGAGKSTLVSFLEHMAKEIIPTKKVQAVGMDGFHRRQEYLISHKTVVNGKEIPMVDIKGAPITFDLEALKNKIIELKENAVCKWPEYNRMLHNPVEDAIAVDADIVLLEGNYLLLDQDGWRDISEYADYTISMTAEPKMLRKRLIDRKTASGNTREKAEKFVDFSDMANVRICLEHSKRADMELRIDASGNLHRSGSN</sequence>
<dbReference type="OrthoDB" id="1550976at2"/>
<dbReference type="NCBIfam" id="NF006745">
    <property type="entry name" value="PRK09270.1-4"/>
    <property type="match status" value="1"/>
</dbReference>
<evidence type="ECO:0000259" key="1">
    <source>
        <dbReference type="Pfam" id="PF00485"/>
    </source>
</evidence>
<dbReference type="GO" id="GO:0005524">
    <property type="term" value="F:ATP binding"/>
    <property type="evidence" value="ECO:0007669"/>
    <property type="project" value="InterPro"/>
</dbReference>
<keyword evidence="3" id="KW-1185">Reference proteome</keyword>
<dbReference type="Pfam" id="PF00485">
    <property type="entry name" value="PRK"/>
    <property type="match status" value="1"/>
</dbReference>
<dbReference type="EMBL" id="FOXO01000032">
    <property type="protein sequence ID" value="SFQ31084.1"/>
    <property type="molecule type" value="Genomic_DNA"/>
</dbReference>
<protein>
    <recommendedName>
        <fullName evidence="1">Phosphoribulokinase/uridine kinase domain-containing protein</fullName>
    </recommendedName>
</protein>
<accession>A0A1I5XGN1</accession>
<evidence type="ECO:0000313" key="2">
    <source>
        <dbReference type="EMBL" id="SFQ31084.1"/>
    </source>
</evidence>
<proteinExistence type="predicted"/>
<dbReference type="Gene3D" id="3.40.50.300">
    <property type="entry name" value="P-loop containing nucleotide triphosphate hydrolases"/>
    <property type="match status" value="1"/>
</dbReference>
<dbReference type="GO" id="GO:0016301">
    <property type="term" value="F:kinase activity"/>
    <property type="evidence" value="ECO:0007669"/>
    <property type="project" value="InterPro"/>
</dbReference>
<feature type="domain" description="Phosphoribulokinase/uridine kinase" evidence="1">
    <location>
        <begin position="46"/>
        <end position="210"/>
    </location>
</feature>
<organism evidence="2 3">
    <name type="scientific">Butyrivibrio proteoclasticus</name>
    <dbReference type="NCBI Taxonomy" id="43305"/>
    <lineage>
        <taxon>Bacteria</taxon>
        <taxon>Bacillati</taxon>
        <taxon>Bacillota</taxon>
        <taxon>Clostridia</taxon>
        <taxon>Lachnospirales</taxon>
        <taxon>Lachnospiraceae</taxon>
        <taxon>Butyrivibrio</taxon>
    </lineage>
</organism>
<evidence type="ECO:0000313" key="3">
    <source>
        <dbReference type="Proteomes" id="UP000182624"/>
    </source>
</evidence>
<dbReference type="Proteomes" id="UP000182624">
    <property type="component" value="Unassembled WGS sequence"/>
</dbReference>
<dbReference type="InterPro" id="IPR027417">
    <property type="entry name" value="P-loop_NTPase"/>
</dbReference>
<gene>
    <name evidence="2" type="ORF">SAMN04487928_13212</name>
</gene>